<keyword evidence="6" id="KW-0862">Zinc</keyword>
<dbReference type="Proteomes" id="UP000075880">
    <property type="component" value="Unassembled WGS sequence"/>
</dbReference>
<dbReference type="CDD" id="cd03868">
    <property type="entry name" value="M14_CPD_I"/>
    <property type="match status" value="1"/>
</dbReference>
<evidence type="ECO:0000256" key="2">
    <source>
        <dbReference type="ARBA" id="ARBA00005988"/>
    </source>
</evidence>
<feature type="chain" id="PRO_5042536233" description="Peptidase M14 domain-containing protein" evidence="10">
    <location>
        <begin position="28"/>
        <end position="1480"/>
    </location>
</feature>
<dbReference type="FunFam" id="3.40.630.10:FF:000104">
    <property type="entry name" value="Silver, isoform N"/>
    <property type="match status" value="1"/>
</dbReference>
<evidence type="ECO:0000256" key="10">
    <source>
        <dbReference type="SAM" id="SignalP"/>
    </source>
</evidence>
<dbReference type="InterPro" id="IPR050753">
    <property type="entry name" value="Peptidase_M14_domain"/>
</dbReference>
<dbReference type="PRINTS" id="PR00765">
    <property type="entry name" value="CRBOXYPTASEA"/>
</dbReference>
<evidence type="ECO:0000256" key="3">
    <source>
        <dbReference type="ARBA" id="ARBA00022645"/>
    </source>
</evidence>
<reference evidence="12" key="1">
    <citation type="submission" date="2024-04" db="UniProtKB">
        <authorList>
            <consortium name="EnsemblMetazoa"/>
        </authorList>
    </citation>
    <scope>IDENTIFICATION</scope>
    <source>
        <strain evidence="12">EBRO</strain>
    </source>
</reference>
<dbReference type="GO" id="GO:0008270">
    <property type="term" value="F:zinc ion binding"/>
    <property type="evidence" value="ECO:0007669"/>
    <property type="project" value="InterPro"/>
</dbReference>
<keyword evidence="4" id="KW-0479">Metal-binding</keyword>
<name>A0AAG5CWC3_ANOAO</name>
<evidence type="ECO:0000256" key="6">
    <source>
        <dbReference type="ARBA" id="ARBA00022833"/>
    </source>
</evidence>
<dbReference type="SUPFAM" id="SSF49464">
    <property type="entry name" value="Carboxypeptidase regulatory domain-like"/>
    <property type="match status" value="4"/>
</dbReference>
<dbReference type="SMART" id="SM00631">
    <property type="entry name" value="Zn_pept"/>
    <property type="match status" value="2"/>
</dbReference>
<dbReference type="InterPro" id="IPR000834">
    <property type="entry name" value="Peptidase_M14"/>
</dbReference>
<sequence>MIANVKLSLLAAAAIALCCASVCTVYGKTVPKTAATDGGVSAIQQDESFLQQPHYRNNDELLDVLAHLQKDYPDLAKVHTIGQSREGRPLAVLEIRPNVNRPRPLLMPMFKYVANMHGDETVGRELLLYLAQFLLANYERDPEINALVNQTAIYLMPTMNPDGYQRSREASCESPPNYVGRYNAANVDLNRDFPDRFDDEQTRHQRMKRRQPETVAVMSWILNNPFVLSANLHGGAVVASYPYDNSIHHHECCEDSPTPDNRFFKYAALTYAENHPVMRQGRDCNETFQSGITNGAYWYELSGGMQDFNYVYSNCFEVTLELSCCKFPPAADLPTEWNKNKRSLLEYMKLVHAGVKGLVTDSAGYPIKDADVIVSGVDRNVRTTDRGEYWRLLVPGEYNIRVEAVGFYPSEEVHAVVEADRTLRLNFSLKSYDSQEGRRKKRDKSDWIDPNVVPMFVAAPSKAEQVRVVRETFDQYGFAKTPQFVHHNYTAMVSYIQELASNYPSITHLYSIGKSVQGRDLWVMEITEGPGKHVATKPEVKYIANMHGNEVVGRELLLLLAKYLCENYNATERVTRLVRHTRLHLLFSMNPDGYEVSDISDKENLRGRSNANGVDLNRNFPDQFGRNQFNSHQEPETVAVMNWSRSTPFVLSANLHGGALVANYPYDDSPKDFGDTSSNPRTVRNPTEENELFQYLAHVYANSHTTMHLGKSCPKFKENFPDGITNGAQWYSVTGGMQDWSYVVGGAYELTLEVGCEKFPPATELPDFWHQNREALLQYVEQAQHGLTGTVQSTIGHPIARATIQINQLEHVTYTTPDGDYYRLLLPGLYNVTVEADGYEAQTQEVRIPPEAQQAVRVDFLLMRNDPQHWSSAYDYRQLENILNTRYHTDEELKSTMAEFENQHYKSVSLEFGGNEVSMAYPSVKVTDNIGTPEETKLHILIVSSLFQTAAVGREMVINLARHVLAGYITREPLLIKLLQNAVLHFVPVKNDFVEIVQQYRANESVCNPTLRTDELADKLLNAETDHQKDMFLRMLKDEEYDLALTFAAGGHDVFFPNTDDQVAIYTRFADKIRGHKYRQSQGATQCTIDAGQLHQVESTQRVTNAIHKLYEVPLFTLQLGCCKMPSEPNIATVWRQNLERMINFLRLIDTGIRGYVRDVAGNPLRKAILRVRGNTLIYKVTPNLAHFRIVLPSGSMEIEISCYNYTSRIVPITLNDNQILDLGDIVMQEAARPRESIVAPPVPVIPHVQPQQQGKDFAVLEPSKTMKVFPQDGGVEVKGPIVTGIVLDDANHPLPGAKVYVTDGRTAGRIFATGTTGELGKFQFEDGIPAQQDIVVHAEPSGYEAGEKQIRLGPMGGASGIVFHLARDERVLGLPRLVFVILAGCGSVGIIACGILCFTYIQARRRDSRYYYNFSLLPQKGEPNRKLFDDDEETELFRASTTKLQPYFDDERDPITDTEDDSEEEIVMLNPSFRSISQS</sequence>
<evidence type="ECO:0000256" key="8">
    <source>
        <dbReference type="PROSITE-ProRule" id="PRU01379"/>
    </source>
</evidence>
<keyword evidence="13" id="KW-1185">Reference proteome</keyword>
<dbReference type="PANTHER" id="PTHR11532:SF62">
    <property type="entry name" value="CARBOXYPEPTIDASE D"/>
    <property type="match status" value="1"/>
</dbReference>
<organism evidence="12 13">
    <name type="scientific">Anopheles atroparvus</name>
    <name type="common">European mosquito</name>
    <dbReference type="NCBI Taxonomy" id="41427"/>
    <lineage>
        <taxon>Eukaryota</taxon>
        <taxon>Metazoa</taxon>
        <taxon>Ecdysozoa</taxon>
        <taxon>Arthropoda</taxon>
        <taxon>Hexapoda</taxon>
        <taxon>Insecta</taxon>
        <taxon>Pterygota</taxon>
        <taxon>Neoptera</taxon>
        <taxon>Endopterygota</taxon>
        <taxon>Diptera</taxon>
        <taxon>Nematocera</taxon>
        <taxon>Culicoidea</taxon>
        <taxon>Culicidae</taxon>
        <taxon>Anophelinae</taxon>
        <taxon>Anopheles</taxon>
    </lineage>
</organism>
<evidence type="ECO:0000256" key="9">
    <source>
        <dbReference type="SAM" id="Phobius"/>
    </source>
</evidence>
<accession>A0AAG5CWC3</accession>
<keyword evidence="3" id="KW-0121">Carboxypeptidase</keyword>
<dbReference type="GO" id="GO:0004181">
    <property type="term" value="F:metallocarboxypeptidase activity"/>
    <property type="evidence" value="ECO:0007669"/>
    <property type="project" value="InterPro"/>
</dbReference>
<evidence type="ECO:0000256" key="5">
    <source>
        <dbReference type="ARBA" id="ARBA00022801"/>
    </source>
</evidence>
<dbReference type="InterPro" id="IPR057247">
    <property type="entry name" value="CARBOXYPEPT_ZN_2"/>
</dbReference>
<dbReference type="InterPro" id="IPR008969">
    <property type="entry name" value="CarboxyPept-like_regulatory"/>
</dbReference>
<evidence type="ECO:0000313" key="13">
    <source>
        <dbReference type="Proteomes" id="UP000075880"/>
    </source>
</evidence>
<dbReference type="CDD" id="cd11308">
    <property type="entry name" value="Peptidase_M14NE-CP-C_like"/>
    <property type="match status" value="2"/>
</dbReference>
<protein>
    <recommendedName>
        <fullName evidence="11">Peptidase M14 domain-containing protein</fullName>
    </recommendedName>
</protein>
<dbReference type="SUPFAM" id="SSF53187">
    <property type="entry name" value="Zn-dependent exopeptidases"/>
    <property type="match status" value="3"/>
</dbReference>
<keyword evidence="9" id="KW-0812">Transmembrane</keyword>
<dbReference type="GO" id="GO:0005615">
    <property type="term" value="C:extracellular space"/>
    <property type="evidence" value="ECO:0007669"/>
    <property type="project" value="TreeGrafter"/>
</dbReference>
<dbReference type="Gene3D" id="3.40.630.10">
    <property type="entry name" value="Zn peptidases"/>
    <property type="match status" value="3"/>
</dbReference>
<dbReference type="PROSITE" id="PS00132">
    <property type="entry name" value="CARBOXYPEPT_ZN_1"/>
    <property type="match status" value="2"/>
</dbReference>
<keyword evidence="5" id="KW-0378">Hydrolase</keyword>
<evidence type="ECO:0000256" key="4">
    <source>
        <dbReference type="ARBA" id="ARBA00022723"/>
    </source>
</evidence>
<dbReference type="EnsemblMetazoa" id="ENSAATROPT003274">
    <property type="protein sequence ID" value="ENSAATROPP003147"/>
    <property type="gene ID" value="ENSAATROPG002593"/>
</dbReference>
<keyword evidence="7" id="KW-0325">Glycoprotein</keyword>
<dbReference type="FunFam" id="3.40.630.10:FF:000106">
    <property type="entry name" value="Carboxypeptidase A"/>
    <property type="match status" value="1"/>
</dbReference>
<dbReference type="GO" id="GO:0016485">
    <property type="term" value="P:protein processing"/>
    <property type="evidence" value="ECO:0007669"/>
    <property type="project" value="TreeGrafter"/>
</dbReference>
<dbReference type="GO" id="GO:0006518">
    <property type="term" value="P:peptide metabolic process"/>
    <property type="evidence" value="ECO:0007669"/>
    <property type="project" value="TreeGrafter"/>
</dbReference>
<dbReference type="FunFam" id="2.60.40.1120:FF:000016">
    <property type="entry name" value="carboxypeptidase D isoform X2"/>
    <property type="match status" value="1"/>
</dbReference>
<evidence type="ECO:0000256" key="7">
    <source>
        <dbReference type="ARBA" id="ARBA00023180"/>
    </source>
</evidence>
<dbReference type="Pfam" id="PF00246">
    <property type="entry name" value="Peptidase_M14"/>
    <property type="match status" value="2"/>
</dbReference>
<dbReference type="Pfam" id="PF13620">
    <property type="entry name" value="CarboxypepD_reg"/>
    <property type="match status" value="2"/>
</dbReference>
<proteinExistence type="inferred from homology"/>
<dbReference type="CDD" id="cd03858">
    <property type="entry name" value="M14_CP_N-E_like"/>
    <property type="match status" value="1"/>
</dbReference>
<feature type="active site" description="Proton donor/acceptor" evidence="8">
    <location>
        <position position="321"/>
    </location>
</feature>
<dbReference type="PANTHER" id="PTHR11532">
    <property type="entry name" value="PROTEASE M14 CARBOXYPEPTIDASE"/>
    <property type="match status" value="1"/>
</dbReference>
<feature type="transmembrane region" description="Helical" evidence="9">
    <location>
        <begin position="1378"/>
        <end position="1402"/>
    </location>
</feature>
<evidence type="ECO:0000256" key="1">
    <source>
        <dbReference type="ARBA" id="ARBA00001947"/>
    </source>
</evidence>
<feature type="active site" description="Proton donor/acceptor" evidence="8">
    <location>
        <position position="753"/>
    </location>
</feature>
<evidence type="ECO:0000259" key="11">
    <source>
        <dbReference type="PROSITE" id="PS52035"/>
    </source>
</evidence>
<evidence type="ECO:0000313" key="12">
    <source>
        <dbReference type="EnsemblMetazoa" id="ENSAATROPP003147"/>
    </source>
</evidence>
<dbReference type="InterPro" id="IPR057246">
    <property type="entry name" value="CARBOXYPEPT_ZN_1"/>
</dbReference>
<keyword evidence="9" id="KW-0472">Membrane</keyword>
<keyword evidence="10" id="KW-0732">Signal</keyword>
<comment type="similarity">
    <text evidence="2 8">Belongs to the peptidase M14 family.</text>
</comment>
<dbReference type="PROSITE" id="PS00133">
    <property type="entry name" value="CARBOXYPEPT_ZN_2"/>
    <property type="match status" value="2"/>
</dbReference>
<keyword evidence="3" id="KW-0645">Protease</keyword>
<feature type="domain" description="Peptidase M14" evidence="11">
    <location>
        <begin position="54"/>
        <end position="351"/>
    </location>
</feature>
<dbReference type="PROSITE" id="PS52035">
    <property type="entry name" value="PEPTIDASE_M14"/>
    <property type="match status" value="2"/>
</dbReference>
<comment type="cofactor">
    <cofactor evidence="1">
        <name>Zn(2+)</name>
        <dbReference type="ChEBI" id="CHEBI:29105"/>
    </cofactor>
</comment>
<dbReference type="Gene3D" id="2.60.40.1120">
    <property type="entry name" value="Carboxypeptidase-like, regulatory domain"/>
    <property type="match status" value="4"/>
</dbReference>
<keyword evidence="9" id="KW-1133">Transmembrane helix</keyword>
<feature type="signal peptide" evidence="10">
    <location>
        <begin position="1"/>
        <end position="27"/>
    </location>
</feature>
<feature type="domain" description="Peptidase M14" evidence="11">
    <location>
        <begin position="485"/>
        <end position="783"/>
    </location>
</feature>